<comment type="caution">
    <text evidence="1">The sequence shown here is derived from an EMBL/GenBank/DDBJ whole genome shotgun (WGS) entry which is preliminary data.</text>
</comment>
<dbReference type="AlphaFoldDB" id="A0AA38NVL5"/>
<proteinExistence type="predicted"/>
<keyword evidence="2" id="KW-1185">Reference proteome</keyword>
<name>A0AA38NVL5_9AGAR</name>
<accession>A0AA38NVL5</accession>
<dbReference type="Proteomes" id="UP001163846">
    <property type="component" value="Unassembled WGS sequence"/>
</dbReference>
<evidence type="ECO:0000313" key="1">
    <source>
        <dbReference type="EMBL" id="KAJ3831328.1"/>
    </source>
</evidence>
<reference evidence="1" key="1">
    <citation type="submission" date="2022-08" db="EMBL/GenBank/DDBJ databases">
        <authorList>
            <consortium name="DOE Joint Genome Institute"/>
            <person name="Min B."/>
            <person name="Riley R."/>
            <person name="Sierra-Patev S."/>
            <person name="Naranjo-Ortiz M."/>
            <person name="Looney B."/>
            <person name="Konkel Z."/>
            <person name="Slot J.C."/>
            <person name="Sakamoto Y."/>
            <person name="Steenwyk J.L."/>
            <person name="Rokas A."/>
            <person name="Carro J."/>
            <person name="Camarero S."/>
            <person name="Ferreira P."/>
            <person name="Molpeceres G."/>
            <person name="Ruiz-Duenas F.J."/>
            <person name="Serrano A."/>
            <person name="Henrissat B."/>
            <person name="Drula E."/>
            <person name="Hughes K.W."/>
            <person name="Mata J.L."/>
            <person name="Ishikawa N.K."/>
            <person name="Vargas-Isla R."/>
            <person name="Ushijima S."/>
            <person name="Smith C.A."/>
            <person name="Ahrendt S."/>
            <person name="Andreopoulos W."/>
            <person name="He G."/>
            <person name="Labutti K."/>
            <person name="Lipzen A."/>
            <person name="Ng V."/>
            <person name="Sandor L."/>
            <person name="Barry K."/>
            <person name="Martinez A.T."/>
            <person name="Xiao Y."/>
            <person name="Gibbons J.G."/>
            <person name="Terashima K."/>
            <person name="Hibbett D.S."/>
            <person name="Grigoriev I.V."/>
        </authorList>
    </citation>
    <scope>NUCLEOTIDE SEQUENCE</scope>
    <source>
        <strain evidence="1">TFB9207</strain>
    </source>
</reference>
<evidence type="ECO:0000313" key="2">
    <source>
        <dbReference type="Proteomes" id="UP001163846"/>
    </source>
</evidence>
<protein>
    <submittedName>
        <fullName evidence="1">Uncharacterized protein</fullName>
    </submittedName>
</protein>
<sequence length="95" mass="10697">MKVLKAFNIAERTLGHTGDNASNNDSMLNELEALYTEYEGSLAGRDTQIRCFGHILNLTYQVIFSIDSNIRHFTEYFVGPLSSIRASHQQEDSLA</sequence>
<dbReference type="EMBL" id="MU807575">
    <property type="protein sequence ID" value="KAJ3831328.1"/>
    <property type="molecule type" value="Genomic_DNA"/>
</dbReference>
<gene>
    <name evidence="1" type="ORF">F5878DRAFT_549679</name>
</gene>
<organism evidence="1 2">
    <name type="scientific">Lentinula raphanica</name>
    <dbReference type="NCBI Taxonomy" id="153919"/>
    <lineage>
        <taxon>Eukaryota</taxon>
        <taxon>Fungi</taxon>
        <taxon>Dikarya</taxon>
        <taxon>Basidiomycota</taxon>
        <taxon>Agaricomycotina</taxon>
        <taxon>Agaricomycetes</taxon>
        <taxon>Agaricomycetidae</taxon>
        <taxon>Agaricales</taxon>
        <taxon>Marasmiineae</taxon>
        <taxon>Omphalotaceae</taxon>
        <taxon>Lentinula</taxon>
    </lineage>
</organism>